<feature type="transmembrane region" description="Helical" evidence="5">
    <location>
        <begin position="350"/>
        <end position="372"/>
    </location>
</feature>
<dbReference type="SMR" id="A0A7M7INW7"/>
<dbReference type="InParanoid" id="A0A7M7INW7"/>
<feature type="transmembrane region" description="Helical" evidence="5">
    <location>
        <begin position="280"/>
        <end position="300"/>
    </location>
</feature>
<dbReference type="EnsemblMetazoa" id="XM_016981216">
    <property type="protein sequence ID" value="XP_016836705"/>
    <property type="gene ID" value="LOC100678494"/>
</dbReference>
<dbReference type="SUPFAM" id="SSF103473">
    <property type="entry name" value="MFS general substrate transporter"/>
    <property type="match status" value="1"/>
</dbReference>
<dbReference type="Proteomes" id="UP000002358">
    <property type="component" value="Chromosome 1"/>
</dbReference>
<dbReference type="InterPro" id="IPR036259">
    <property type="entry name" value="MFS_trans_sf"/>
</dbReference>
<comment type="subcellular location">
    <subcellularLocation>
        <location evidence="1">Membrane</location>
        <topology evidence="1">Multi-pass membrane protein</topology>
    </subcellularLocation>
</comment>
<keyword evidence="4 5" id="KW-0472">Membrane</keyword>
<dbReference type="GO" id="GO:0016020">
    <property type="term" value="C:membrane"/>
    <property type="evidence" value="ECO:0007669"/>
    <property type="project" value="UniProtKB-SubCell"/>
</dbReference>
<accession>A0A7M7INW7</accession>
<feature type="transmembrane region" description="Helical" evidence="5">
    <location>
        <begin position="320"/>
        <end position="343"/>
    </location>
</feature>
<name>A0A7M7INW7_NASVI</name>
<feature type="transmembrane region" description="Helical" evidence="5">
    <location>
        <begin position="107"/>
        <end position="126"/>
    </location>
</feature>
<dbReference type="RefSeq" id="XP_016836705.1">
    <property type="nucleotide sequence ID" value="XM_016981216.3"/>
</dbReference>
<evidence type="ECO:0000256" key="4">
    <source>
        <dbReference type="ARBA" id="ARBA00023136"/>
    </source>
</evidence>
<dbReference type="PANTHER" id="PTHR48021:SF39">
    <property type="entry name" value="MAJOR FACILITATOR SUPERFAMILY (MFS) PROFILE DOMAIN-CONTAINING PROTEIN"/>
    <property type="match status" value="1"/>
</dbReference>
<sequence>MRTKNPFTHTQTHVYSDSDISLNQNKKCSKVRNVASQIIATIACNLVKFSHGNLTALTVLLIGELSQENAEIKVTKDQLSWFGSYFFMSPVGAILFGLLSHKIGSRAMLLITSVTYCMAGMMFHFATNSTMILVPQAFVGLMIPATISSGTTYITEIAQPHLRSPLTTSGYLCMSFGTLFTMLMSQFFKTKTIAIIITVFPVIGFVGILFVPNSPFWLARKGRFNEAEVSLAWLRGWTTLSNVRSEFLTLKEANTHEENEDIQNQKRPLRVIIKPYMEKSLWIPMSIVFCVLAMFKLTGGESMRTYNLLIFEKYETPFDIKVASTIYDGVSIFGAIICMFSINTFGKRKLLFTSLIGGGSAYLVIALVLLLIKLEIGNSSGYLYWVPPVMLIFSSFIFSLGIDKVSYMLNSELLPTRFREIGMGMGRFISTLLLAMLRKVLLYMMDAMTLQGVFLFFGTICFIALVTFYFIVPETEGKSLIEIENHFAGNQSETVKTRKL</sequence>
<feature type="domain" description="Major facilitator superfamily (MFS) profile" evidence="6">
    <location>
        <begin position="36"/>
        <end position="476"/>
    </location>
</feature>
<protein>
    <recommendedName>
        <fullName evidence="6">Major facilitator superfamily (MFS) profile domain-containing protein</fullName>
    </recommendedName>
</protein>
<dbReference type="GO" id="GO:0022857">
    <property type="term" value="F:transmembrane transporter activity"/>
    <property type="evidence" value="ECO:0007669"/>
    <property type="project" value="InterPro"/>
</dbReference>
<organism evidence="7 8">
    <name type="scientific">Nasonia vitripennis</name>
    <name type="common">Parasitic wasp</name>
    <dbReference type="NCBI Taxonomy" id="7425"/>
    <lineage>
        <taxon>Eukaryota</taxon>
        <taxon>Metazoa</taxon>
        <taxon>Ecdysozoa</taxon>
        <taxon>Arthropoda</taxon>
        <taxon>Hexapoda</taxon>
        <taxon>Insecta</taxon>
        <taxon>Pterygota</taxon>
        <taxon>Neoptera</taxon>
        <taxon>Endopterygota</taxon>
        <taxon>Hymenoptera</taxon>
        <taxon>Apocrita</taxon>
        <taxon>Proctotrupomorpha</taxon>
        <taxon>Chalcidoidea</taxon>
        <taxon>Pteromalidae</taxon>
        <taxon>Pteromalinae</taxon>
        <taxon>Nasonia</taxon>
    </lineage>
</organism>
<feature type="transmembrane region" description="Helical" evidence="5">
    <location>
        <begin position="450"/>
        <end position="472"/>
    </location>
</feature>
<dbReference type="Gene3D" id="1.20.1250.20">
    <property type="entry name" value="MFS general substrate transporter like domains"/>
    <property type="match status" value="1"/>
</dbReference>
<feature type="transmembrane region" description="Helical" evidence="5">
    <location>
        <begin position="384"/>
        <end position="403"/>
    </location>
</feature>
<evidence type="ECO:0000259" key="6">
    <source>
        <dbReference type="PROSITE" id="PS50850"/>
    </source>
</evidence>
<evidence type="ECO:0000313" key="7">
    <source>
        <dbReference type="EnsemblMetazoa" id="XP_016836705"/>
    </source>
</evidence>
<evidence type="ECO:0000256" key="2">
    <source>
        <dbReference type="ARBA" id="ARBA00022692"/>
    </source>
</evidence>
<keyword evidence="8" id="KW-1185">Reference proteome</keyword>
<feature type="transmembrane region" description="Helical" evidence="5">
    <location>
        <begin position="166"/>
        <end position="187"/>
    </location>
</feature>
<dbReference type="AlphaFoldDB" id="A0A7M7INW7"/>
<dbReference type="InterPro" id="IPR050549">
    <property type="entry name" value="MFS_Trehalose_Transporter"/>
</dbReference>
<reference evidence="7" key="1">
    <citation type="submission" date="2021-01" db="UniProtKB">
        <authorList>
            <consortium name="EnsemblMetazoa"/>
        </authorList>
    </citation>
    <scope>IDENTIFICATION</scope>
</reference>
<dbReference type="InterPro" id="IPR005828">
    <property type="entry name" value="MFS_sugar_transport-like"/>
</dbReference>
<feature type="transmembrane region" description="Helical" evidence="5">
    <location>
        <begin position="132"/>
        <end position="154"/>
    </location>
</feature>
<feature type="transmembrane region" description="Helical" evidence="5">
    <location>
        <begin position="79"/>
        <end position="100"/>
    </location>
</feature>
<feature type="transmembrane region" description="Helical" evidence="5">
    <location>
        <begin position="193"/>
        <end position="211"/>
    </location>
</feature>
<feature type="transmembrane region" description="Helical" evidence="5">
    <location>
        <begin position="424"/>
        <end position="444"/>
    </location>
</feature>
<evidence type="ECO:0000313" key="8">
    <source>
        <dbReference type="Proteomes" id="UP000002358"/>
    </source>
</evidence>
<dbReference type="GeneID" id="100678494"/>
<keyword evidence="3 5" id="KW-1133">Transmembrane helix</keyword>
<evidence type="ECO:0000256" key="5">
    <source>
        <dbReference type="SAM" id="Phobius"/>
    </source>
</evidence>
<dbReference type="OrthoDB" id="6612291at2759"/>
<evidence type="ECO:0000256" key="1">
    <source>
        <dbReference type="ARBA" id="ARBA00004141"/>
    </source>
</evidence>
<dbReference type="PROSITE" id="PS50850">
    <property type="entry name" value="MFS"/>
    <property type="match status" value="1"/>
</dbReference>
<keyword evidence="2 5" id="KW-0812">Transmembrane</keyword>
<proteinExistence type="predicted"/>
<dbReference type="PANTHER" id="PTHR48021">
    <property type="match status" value="1"/>
</dbReference>
<evidence type="ECO:0000256" key="3">
    <source>
        <dbReference type="ARBA" id="ARBA00022989"/>
    </source>
</evidence>
<dbReference type="InterPro" id="IPR020846">
    <property type="entry name" value="MFS_dom"/>
</dbReference>
<dbReference type="Pfam" id="PF00083">
    <property type="entry name" value="Sugar_tr"/>
    <property type="match status" value="1"/>
</dbReference>